<proteinExistence type="predicted"/>
<dbReference type="AlphaFoldDB" id="A0A9P4I817"/>
<protein>
    <recommendedName>
        <fullName evidence="4">Integral membrane protein</fullName>
    </recommendedName>
</protein>
<dbReference type="GO" id="GO:0000139">
    <property type="term" value="C:Golgi membrane"/>
    <property type="evidence" value="ECO:0007669"/>
    <property type="project" value="InterPro"/>
</dbReference>
<dbReference type="OrthoDB" id="2016523at2759"/>
<gene>
    <name evidence="2" type="ORF">NA57DRAFT_42840</name>
</gene>
<dbReference type="PANTHER" id="PTHR31410">
    <property type="entry name" value="TRANSMEMBRANE PROTEIN 246"/>
    <property type="match status" value="1"/>
</dbReference>
<keyword evidence="1" id="KW-0812">Transmembrane</keyword>
<dbReference type="InterPro" id="IPR029675">
    <property type="entry name" value="PGAP4"/>
</dbReference>
<organism evidence="2 3">
    <name type="scientific">Rhizodiscina lignyota</name>
    <dbReference type="NCBI Taxonomy" id="1504668"/>
    <lineage>
        <taxon>Eukaryota</taxon>
        <taxon>Fungi</taxon>
        <taxon>Dikarya</taxon>
        <taxon>Ascomycota</taxon>
        <taxon>Pezizomycotina</taxon>
        <taxon>Dothideomycetes</taxon>
        <taxon>Pleosporomycetidae</taxon>
        <taxon>Aulographales</taxon>
        <taxon>Rhizodiscinaceae</taxon>
        <taxon>Rhizodiscina</taxon>
    </lineage>
</organism>
<dbReference type="PANTHER" id="PTHR31410:SF1">
    <property type="entry name" value="POST-GPI ATTACHMENT TO PROTEINS FACTOR 4"/>
    <property type="match status" value="1"/>
</dbReference>
<comment type="caution">
    <text evidence="2">The sequence shown here is derived from an EMBL/GenBank/DDBJ whole genome shotgun (WGS) entry which is preliminary data.</text>
</comment>
<dbReference type="GO" id="GO:0016757">
    <property type="term" value="F:glycosyltransferase activity"/>
    <property type="evidence" value="ECO:0007669"/>
    <property type="project" value="InterPro"/>
</dbReference>
<dbReference type="CDD" id="cd22189">
    <property type="entry name" value="PGAP4-like_fungal"/>
    <property type="match status" value="1"/>
</dbReference>
<dbReference type="Proteomes" id="UP000799772">
    <property type="component" value="Unassembled WGS sequence"/>
</dbReference>
<evidence type="ECO:0008006" key="4">
    <source>
        <dbReference type="Google" id="ProtNLM"/>
    </source>
</evidence>
<evidence type="ECO:0000256" key="1">
    <source>
        <dbReference type="SAM" id="Phobius"/>
    </source>
</evidence>
<accession>A0A9P4I817</accession>
<feature type="transmembrane region" description="Helical" evidence="1">
    <location>
        <begin position="290"/>
        <end position="311"/>
    </location>
</feature>
<reference evidence="2" key="1">
    <citation type="journal article" date="2020" name="Stud. Mycol.">
        <title>101 Dothideomycetes genomes: a test case for predicting lifestyles and emergence of pathogens.</title>
        <authorList>
            <person name="Haridas S."/>
            <person name="Albert R."/>
            <person name="Binder M."/>
            <person name="Bloem J."/>
            <person name="Labutti K."/>
            <person name="Salamov A."/>
            <person name="Andreopoulos B."/>
            <person name="Baker S."/>
            <person name="Barry K."/>
            <person name="Bills G."/>
            <person name="Bluhm B."/>
            <person name="Cannon C."/>
            <person name="Castanera R."/>
            <person name="Culley D."/>
            <person name="Daum C."/>
            <person name="Ezra D."/>
            <person name="Gonzalez J."/>
            <person name="Henrissat B."/>
            <person name="Kuo A."/>
            <person name="Liang C."/>
            <person name="Lipzen A."/>
            <person name="Lutzoni F."/>
            <person name="Magnuson J."/>
            <person name="Mondo S."/>
            <person name="Nolan M."/>
            <person name="Ohm R."/>
            <person name="Pangilinan J."/>
            <person name="Park H.-J."/>
            <person name="Ramirez L."/>
            <person name="Alfaro M."/>
            <person name="Sun H."/>
            <person name="Tritt A."/>
            <person name="Yoshinaga Y."/>
            <person name="Zwiers L.-H."/>
            <person name="Turgeon B."/>
            <person name="Goodwin S."/>
            <person name="Spatafora J."/>
            <person name="Crous P."/>
            <person name="Grigoriev I."/>
        </authorList>
    </citation>
    <scope>NUCLEOTIDE SEQUENCE</scope>
    <source>
        <strain evidence="2">CBS 133067</strain>
    </source>
</reference>
<evidence type="ECO:0000313" key="2">
    <source>
        <dbReference type="EMBL" id="KAF2096725.1"/>
    </source>
</evidence>
<name>A0A9P4I817_9PEZI</name>
<evidence type="ECO:0000313" key="3">
    <source>
        <dbReference type="Proteomes" id="UP000799772"/>
    </source>
</evidence>
<sequence>MERRTPVPYPLRVFLLASLSFLFCVAYGRKNFYRDPLGIFFDPKRAYERHYSGVREAEALEWSNDVLTAFDDFENGLGEDANIYRVGDHPRICAVFITAKREGDRQYIDIAVGSALANITEAERTDLDLKIYFSNTQPEIHPSWNSWIDRVVDESFPVTGLVPDSQLEHMKQLEKESKFVEKAGLDYSIALQHCYANSSAPFIMIFEGDILLADGWFARTLKGLRHIVNIMEPDAWMDMRLFSYDKSMGWGSQNLLGNNVPWICLALGLALYLMLVQLRRVSSTSLRPYLSPWCVFVICGIAVPAFVILFFRAGKASLLPPSPGVHRQDTFGCCNQALLFPREQVPGVAAFITEHADKRPHDHLLMHYSQEKQLARYALYPVQAQHLGFKSIVNPERDESWGVWNMGFENLQSSKLAREHERMVKEIYGDEAWE</sequence>
<dbReference type="GO" id="GO:0006506">
    <property type="term" value="P:GPI anchor biosynthetic process"/>
    <property type="evidence" value="ECO:0007669"/>
    <property type="project" value="InterPro"/>
</dbReference>
<keyword evidence="3" id="KW-1185">Reference proteome</keyword>
<keyword evidence="1" id="KW-1133">Transmembrane helix</keyword>
<dbReference type="EMBL" id="ML978129">
    <property type="protein sequence ID" value="KAF2096725.1"/>
    <property type="molecule type" value="Genomic_DNA"/>
</dbReference>
<keyword evidence="1" id="KW-0472">Membrane</keyword>
<feature type="transmembrane region" description="Helical" evidence="1">
    <location>
        <begin position="260"/>
        <end position="278"/>
    </location>
</feature>